<proteinExistence type="predicted"/>
<comment type="caution">
    <text evidence="1">The sequence shown here is derived from an EMBL/GenBank/DDBJ whole genome shotgun (WGS) entry which is preliminary data.</text>
</comment>
<organism evidence="1 2">
    <name type="scientific">Handelsmanbacteria sp. (strain RIFCSPLOWO2_12_FULL_64_10)</name>
    <dbReference type="NCBI Taxonomy" id="1817868"/>
    <lineage>
        <taxon>Bacteria</taxon>
        <taxon>Candidatus Handelsmaniibacteriota</taxon>
    </lineage>
</organism>
<gene>
    <name evidence="1" type="ORF">A3F84_12225</name>
</gene>
<name>A0A1F6C9R9_HANXR</name>
<dbReference type="Proteomes" id="UP000178606">
    <property type="component" value="Unassembled WGS sequence"/>
</dbReference>
<dbReference type="EMBL" id="MFKF01000366">
    <property type="protein sequence ID" value="OGG45762.1"/>
    <property type="molecule type" value="Genomic_DNA"/>
</dbReference>
<accession>A0A1F6C9R9</accession>
<protein>
    <submittedName>
        <fullName evidence="1">Uncharacterized protein</fullName>
    </submittedName>
</protein>
<dbReference type="AlphaFoldDB" id="A0A1F6C9R9"/>
<evidence type="ECO:0000313" key="2">
    <source>
        <dbReference type="Proteomes" id="UP000178606"/>
    </source>
</evidence>
<reference evidence="1 2" key="1">
    <citation type="journal article" date="2016" name="Nat. Commun.">
        <title>Thousands of microbial genomes shed light on interconnected biogeochemical processes in an aquifer system.</title>
        <authorList>
            <person name="Anantharaman K."/>
            <person name="Brown C.T."/>
            <person name="Hug L.A."/>
            <person name="Sharon I."/>
            <person name="Castelle C.J."/>
            <person name="Probst A.J."/>
            <person name="Thomas B.C."/>
            <person name="Singh A."/>
            <person name="Wilkins M.J."/>
            <person name="Karaoz U."/>
            <person name="Brodie E.L."/>
            <person name="Williams K.H."/>
            <person name="Hubbard S.S."/>
            <person name="Banfield J.F."/>
        </authorList>
    </citation>
    <scope>NUCLEOTIDE SEQUENCE [LARGE SCALE GENOMIC DNA]</scope>
    <source>
        <strain evidence="2">RIFCSPLOWO2_12_FULL_64_10</strain>
    </source>
</reference>
<sequence>MIGTATLDRVYDEVKDDLLEKDEVRATANDFILTHLRDCFVAGKPRLVVFPIAPIWTVPILLTYPDRMLGEVGEVAVHALTGEVLGWTPFKEVEKNAAELRTHLASTSP</sequence>
<evidence type="ECO:0000313" key="1">
    <source>
        <dbReference type="EMBL" id="OGG45762.1"/>
    </source>
</evidence>